<dbReference type="AlphaFoldDB" id="A0A6G1EI35"/>
<proteinExistence type="predicted"/>
<evidence type="ECO:0000313" key="1">
    <source>
        <dbReference type="EMBL" id="KAF0924490.1"/>
    </source>
</evidence>
<dbReference type="PANTHER" id="PTHR32387">
    <property type="entry name" value="WU:FJ29H11"/>
    <property type="match status" value="1"/>
</dbReference>
<reference evidence="1 2" key="1">
    <citation type="submission" date="2019-11" db="EMBL/GenBank/DDBJ databases">
        <title>Whole genome sequence of Oryza granulata.</title>
        <authorList>
            <person name="Li W."/>
        </authorList>
    </citation>
    <scope>NUCLEOTIDE SEQUENCE [LARGE SCALE GENOMIC DNA]</scope>
    <source>
        <strain evidence="2">cv. Menghai</strain>
        <tissue evidence="1">Leaf</tissue>
    </source>
</reference>
<dbReference type="OrthoDB" id="1262810at2759"/>
<protein>
    <submittedName>
        <fullName evidence="1">Uncharacterized protein</fullName>
    </submittedName>
</protein>
<dbReference type="PANTHER" id="PTHR32387:SF9">
    <property type="entry name" value="RING-TYPE DOMAIN-CONTAINING PROTEIN"/>
    <property type="match status" value="1"/>
</dbReference>
<organism evidence="1 2">
    <name type="scientific">Oryza meyeriana var. granulata</name>
    <dbReference type="NCBI Taxonomy" id="110450"/>
    <lineage>
        <taxon>Eukaryota</taxon>
        <taxon>Viridiplantae</taxon>
        <taxon>Streptophyta</taxon>
        <taxon>Embryophyta</taxon>
        <taxon>Tracheophyta</taxon>
        <taxon>Spermatophyta</taxon>
        <taxon>Magnoliopsida</taxon>
        <taxon>Liliopsida</taxon>
        <taxon>Poales</taxon>
        <taxon>Poaceae</taxon>
        <taxon>BOP clade</taxon>
        <taxon>Oryzoideae</taxon>
        <taxon>Oryzeae</taxon>
        <taxon>Oryzinae</taxon>
        <taxon>Oryza</taxon>
        <taxon>Oryza meyeriana</taxon>
    </lineage>
</organism>
<accession>A0A6G1EI35</accession>
<dbReference type="Proteomes" id="UP000479710">
    <property type="component" value="Unassembled WGS sequence"/>
</dbReference>
<dbReference type="EMBL" id="SPHZ02000003">
    <property type="protein sequence ID" value="KAF0924490.1"/>
    <property type="molecule type" value="Genomic_DNA"/>
</dbReference>
<name>A0A6G1EI35_9ORYZ</name>
<gene>
    <name evidence="1" type="ORF">E2562_010137</name>
</gene>
<sequence length="205" mass="23360">MAVFLFAGADRHLKPPEQWEDDAPQMASPGPPFAAVMGFCSNGGSGHTVFRRATSMTRGQPATAMVSPAAAAAEHVERIRRERYYICQPHIFSNGYQMKFNEEPSEDCDIGYIVPKWVDEKPSIDDIQELSVREVNDDPKASKLSQISISSEVDYRTQKDINAESYTLHLAMQENKRGDKEECTYYMWKQKFAVNQSAEIRKEWR</sequence>
<evidence type="ECO:0000313" key="2">
    <source>
        <dbReference type="Proteomes" id="UP000479710"/>
    </source>
</evidence>
<dbReference type="InterPro" id="IPR052957">
    <property type="entry name" value="Auxin_embryo_med"/>
</dbReference>
<keyword evidence="2" id="KW-1185">Reference proteome</keyword>
<comment type="caution">
    <text evidence="1">The sequence shown here is derived from an EMBL/GenBank/DDBJ whole genome shotgun (WGS) entry which is preliminary data.</text>
</comment>